<evidence type="ECO:0000313" key="1">
    <source>
        <dbReference type="EMBL" id="WYW56040.1"/>
    </source>
</evidence>
<name>A0ABZ2TSD5_9FLAO</name>
<dbReference type="Proteomes" id="UP001491088">
    <property type="component" value="Chromosome"/>
</dbReference>
<accession>A0ABZ2TSD5</accession>
<dbReference type="EMBL" id="CP150496">
    <property type="protein sequence ID" value="WYW56040.1"/>
    <property type="molecule type" value="Genomic_DNA"/>
</dbReference>
<sequence length="137" mass="16056">MRNGLVIVFDETSKIDKEVLIKPCFNKKVKICLVKNGNVQNILDLLNKFKEQSDCDISILDLKKQKKEMLAIKAGARFLSNDEELGLILYSKNISFLKQKIFKKISKLNIKDFLKKETDQRVLFRKLYDLQQVVKYQ</sequence>
<protein>
    <submittedName>
        <fullName evidence="1">Uncharacterized protein</fullName>
    </submittedName>
</protein>
<proteinExistence type="predicted"/>
<evidence type="ECO:0000313" key="2">
    <source>
        <dbReference type="Proteomes" id="UP001491088"/>
    </source>
</evidence>
<dbReference type="RefSeq" id="WP_340933867.1">
    <property type="nucleotide sequence ID" value="NZ_CP150496.1"/>
</dbReference>
<reference evidence="1 2" key="1">
    <citation type="submission" date="2024-03" db="EMBL/GenBank/DDBJ databases">
        <authorList>
            <person name="Cao K."/>
        </authorList>
    </citation>
    <scope>NUCLEOTIDE SEQUENCE [LARGE SCALE GENOMIC DNA]</scope>
    <source>
        <strain evidence="1 2">MCCC 1K00696</strain>
    </source>
</reference>
<gene>
    <name evidence="1" type="ORF">WG950_02015</name>
</gene>
<organism evidence="1 2">
    <name type="scientific">Polaribacter marinaquae</name>
    <dbReference type="NCBI Taxonomy" id="1642819"/>
    <lineage>
        <taxon>Bacteria</taxon>
        <taxon>Pseudomonadati</taxon>
        <taxon>Bacteroidota</taxon>
        <taxon>Flavobacteriia</taxon>
        <taxon>Flavobacteriales</taxon>
        <taxon>Flavobacteriaceae</taxon>
    </lineage>
</organism>
<keyword evidence="2" id="KW-1185">Reference proteome</keyword>